<feature type="domain" description="Peptidase M16C associated" evidence="1">
    <location>
        <begin position="80"/>
        <end position="140"/>
    </location>
</feature>
<dbReference type="RefSeq" id="XP_036354773.1">
    <property type="nucleotide sequence ID" value="XM_036498880.1"/>
</dbReference>
<name>A0A7E6EHI3_9MOLL</name>
<dbReference type="GO" id="GO:0016485">
    <property type="term" value="P:protein processing"/>
    <property type="evidence" value="ECO:0007669"/>
    <property type="project" value="TreeGrafter"/>
</dbReference>
<keyword evidence="2" id="KW-1185">Reference proteome</keyword>
<gene>
    <name evidence="3" type="primary">LOC118761168</name>
</gene>
<dbReference type="PANTHER" id="PTHR43016">
    <property type="entry name" value="PRESEQUENCE PROTEASE"/>
    <property type="match status" value="1"/>
</dbReference>
<organism evidence="2 3">
    <name type="scientific">Octopus sinensis</name>
    <name type="common">East Asian common octopus</name>
    <dbReference type="NCBI Taxonomy" id="2607531"/>
    <lineage>
        <taxon>Eukaryota</taxon>
        <taxon>Metazoa</taxon>
        <taxon>Spiralia</taxon>
        <taxon>Lophotrochozoa</taxon>
        <taxon>Mollusca</taxon>
        <taxon>Cephalopoda</taxon>
        <taxon>Coleoidea</taxon>
        <taxon>Octopodiformes</taxon>
        <taxon>Octopoda</taxon>
        <taxon>Incirrata</taxon>
        <taxon>Octopodidae</taxon>
        <taxon>Octopus</taxon>
    </lineage>
</organism>
<evidence type="ECO:0000313" key="3">
    <source>
        <dbReference type="RefSeq" id="XP_036354773.1"/>
    </source>
</evidence>
<dbReference type="InterPro" id="IPR011249">
    <property type="entry name" value="Metalloenz_LuxS/M16"/>
</dbReference>
<dbReference type="GO" id="GO:0005759">
    <property type="term" value="C:mitochondrial matrix"/>
    <property type="evidence" value="ECO:0007669"/>
    <property type="project" value="TreeGrafter"/>
</dbReference>
<dbReference type="GO" id="GO:0046872">
    <property type="term" value="F:metal ion binding"/>
    <property type="evidence" value="ECO:0007669"/>
    <property type="project" value="InterPro"/>
</dbReference>
<dbReference type="SUPFAM" id="SSF63411">
    <property type="entry name" value="LuxS/MPP-like metallohydrolase"/>
    <property type="match status" value="1"/>
</dbReference>
<dbReference type="AlphaFoldDB" id="A0A7E6EHI3"/>
<dbReference type="Proteomes" id="UP000515154">
    <property type="component" value="Unplaced"/>
</dbReference>
<evidence type="ECO:0000259" key="1">
    <source>
        <dbReference type="Pfam" id="PF08367"/>
    </source>
</evidence>
<dbReference type="Gene3D" id="3.30.830.10">
    <property type="entry name" value="Metalloenzyme, LuxS/M16 peptidase-like"/>
    <property type="match status" value="1"/>
</dbReference>
<proteinExistence type="predicted"/>
<dbReference type="InterPro" id="IPR013578">
    <property type="entry name" value="Peptidase_M16C_assoc"/>
</dbReference>
<dbReference type="GO" id="GO:0004222">
    <property type="term" value="F:metalloendopeptidase activity"/>
    <property type="evidence" value="ECO:0007669"/>
    <property type="project" value="TreeGrafter"/>
</dbReference>
<evidence type="ECO:0000313" key="2">
    <source>
        <dbReference type="Proteomes" id="UP000515154"/>
    </source>
</evidence>
<sequence length="302" mass="34967">MIDDKLRAYSRMDVYHMVDPLEKWPKENNSHKLTLTLKVDEERAKKEKKAEKEKLDLMVKNCCREVIYDIGCCTLHIRRLTLNDCERLGLLVKTTASELADSIPDSGHRFAMSVAASIVNPFFAKREVTDGLSYVALLKNVIDQPDKQQISDKLKEIADKVFNRGDCSLRVLAELMSWKYLHGEIREKGGAYGAGALMNGPVFCFHSYRWGIFNISEIPTTWRHLMSSRNQSIGFWRRTRSQSRTLWRLNWPYSKRYGRWVYSSLMLPCHQARGETVCSVRVSTTTCFNKLAKMYLPPLRKS</sequence>
<dbReference type="Pfam" id="PF08367">
    <property type="entry name" value="M16C_assoc"/>
    <property type="match status" value="1"/>
</dbReference>
<accession>A0A7E6EHI3</accession>
<reference evidence="3" key="1">
    <citation type="submission" date="2025-08" db="UniProtKB">
        <authorList>
            <consortium name="RefSeq"/>
        </authorList>
    </citation>
    <scope>IDENTIFICATION</scope>
</reference>
<protein>
    <submittedName>
        <fullName evidence="3">Uncharacterized protein LOC118761168</fullName>
    </submittedName>
</protein>
<dbReference type="KEGG" id="osn:118761168"/>
<dbReference type="PANTHER" id="PTHR43016:SF13">
    <property type="entry name" value="PRESEQUENCE PROTEASE, MITOCHONDRIAL"/>
    <property type="match status" value="1"/>
</dbReference>